<gene>
    <name evidence="2" type="ORF">PQJ61_11860</name>
</gene>
<keyword evidence="1" id="KW-0732">Signal</keyword>
<organism evidence="2 3">
    <name type="scientific">Candidatus Thalassospirochaeta sargassi</name>
    <dbReference type="NCBI Taxonomy" id="3119039"/>
    <lineage>
        <taxon>Bacteria</taxon>
        <taxon>Pseudomonadati</taxon>
        <taxon>Spirochaetota</taxon>
        <taxon>Spirochaetia</taxon>
        <taxon>Spirochaetales</taxon>
        <taxon>Spirochaetaceae</taxon>
        <taxon>Candidatus Thalassospirochaeta</taxon>
    </lineage>
</organism>
<feature type="signal peptide" evidence="1">
    <location>
        <begin position="1"/>
        <end position="24"/>
    </location>
</feature>
<sequence length="242" mass="26287">MFRIRFFRRALFIFSLFSLMSLYAQSEQAKVEWINNNINLATELSSSGRGINSSIIEALKKVPRHIFIDETYSSIAYDNISLPGSYGGFLASPGDTLAAIGMLSPSSSDKILIAGSNTGYPAAILSELAAEIYLIEETPAAGEYKSLFAELGISNIRTSAKSDINAFSDIIAFDKIFICGAVSEVSEKLTERLAIQGNMTFILAEEGGFQQIVSLRRSLLGDSISCGGSCYFPEIKALRITN</sequence>
<dbReference type="EMBL" id="JAQQAL010000025">
    <property type="protein sequence ID" value="MDC7227449.1"/>
    <property type="molecule type" value="Genomic_DNA"/>
</dbReference>
<evidence type="ECO:0000256" key="1">
    <source>
        <dbReference type="SAM" id="SignalP"/>
    </source>
</evidence>
<comment type="caution">
    <text evidence="2">The sequence shown here is derived from an EMBL/GenBank/DDBJ whole genome shotgun (WGS) entry which is preliminary data.</text>
</comment>
<evidence type="ECO:0000313" key="2">
    <source>
        <dbReference type="EMBL" id="MDC7227449.1"/>
    </source>
</evidence>
<dbReference type="AlphaFoldDB" id="A0AAJ1MPA0"/>
<protein>
    <recommendedName>
        <fullName evidence="4">Protein-L-isoaspartate O-methyltransferase</fullName>
    </recommendedName>
</protein>
<dbReference type="Pfam" id="PF01135">
    <property type="entry name" value="PCMT"/>
    <property type="match status" value="1"/>
</dbReference>
<feature type="chain" id="PRO_5042563810" description="Protein-L-isoaspartate O-methyltransferase" evidence="1">
    <location>
        <begin position="25"/>
        <end position="242"/>
    </location>
</feature>
<dbReference type="Proteomes" id="UP001221217">
    <property type="component" value="Unassembled WGS sequence"/>
</dbReference>
<evidence type="ECO:0000313" key="3">
    <source>
        <dbReference type="Proteomes" id="UP001221217"/>
    </source>
</evidence>
<reference evidence="2 3" key="1">
    <citation type="submission" date="2022-12" db="EMBL/GenBank/DDBJ databases">
        <title>Metagenome assembled genome from gulf of manar.</title>
        <authorList>
            <person name="Kohli P."/>
            <person name="Pk S."/>
            <person name="Venkata Ramana C."/>
            <person name="Sasikala C."/>
        </authorList>
    </citation>
    <scope>NUCLEOTIDE SEQUENCE [LARGE SCALE GENOMIC DNA]</scope>
    <source>
        <strain evidence="2">JB008</strain>
    </source>
</reference>
<dbReference type="InterPro" id="IPR029063">
    <property type="entry name" value="SAM-dependent_MTases_sf"/>
</dbReference>
<proteinExistence type="predicted"/>
<dbReference type="Gene3D" id="3.40.50.150">
    <property type="entry name" value="Vaccinia Virus protein VP39"/>
    <property type="match status" value="1"/>
</dbReference>
<accession>A0AAJ1MPA0</accession>
<name>A0AAJ1MPA0_9SPIO</name>
<evidence type="ECO:0008006" key="4">
    <source>
        <dbReference type="Google" id="ProtNLM"/>
    </source>
</evidence>
<dbReference type="SUPFAM" id="SSF53335">
    <property type="entry name" value="S-adenosyl-L-methionine-dependent methyltransferases"/>
    <property type="match status" value="1"/>
</dbReference>